<protein>
    <submittedName>
        <fullName evidence="1">HAD family phosphatase</fullName>
    </submittedName>
</protein>
<dbReference type="SUPFAM" id="SSF56784">
    <property type="entry name" value="HAD-like"/>
    <property type="match status" value="1"/>
</dbReference>
<proteinExistence type="predicted"/>
<dbReference type="InterPro" id="IPR023214">
    <property type="entry name" value="HAD_sf"/>
</dbReference>
<dbReference type="SFLD" id="SFLDG01135">
    <property type="entry name" value="C1.5.6:_HAD__Beta-PGM__Phospha"/>
    <property type="match status" value="1"/>
</dbReference>
<keyword evidence="2" id="KW-1185">Reference proteome</keyword>
<dbReference type="RefSeq" id="WP_180545746.1">
    <property type="nucleotide sequence ID" value="NZ_JACCJZ010000019.1"/>
</dbReference>
<reference evidence="1 2" key="1">
    <citation type="submission" date="2020-07" db="EMBL/GenBank/DDBJ databases">
        <title>isolation of Luteimonas sp. SJ-16.</title>
        <authorList>
            <person name="Huang X.-X."/>
            <person name="Xu L."/>
            <person name="Sun J.-Q."/>
        </authorList>
    </citation>
    <scope>NUCLEOTIDE SEQUENCE [LARGE SCALE GENOMIC DNA]</scope>
    <source>
        <strain evidence="1 2">SJ-16</strain>
    </source>
</reference>
<dbReference type="Gene3D" id="3.40.50.1000">
    <property type="entry name" value="HAD superfamily/HAD-like"/>
    <property type="match status" value="1"/>
</dbReference>
<dbReference type="Pfam" id="PF00702">
    <property type="entry name" value="Hydrolase"/>
    <property type="match status" value="1"/>
</dbReference>
<evidence type="ECO:0000313" key="1">
    <source>
        <dbReference type="EMBL" id="NYZ63526.1"/>
    </source>
</evidence>
<dbReference type="PANTHER" id="PTHR18901">
    <property type="entry name" value="2-DEOXYGLUCOSE-6-PHOSPHATE PHOSPHATASE 2"/>
    <property type="match status" value="1"/>
</dbReference>
<evidence type="ECO:0000313" key="2">
    <source>
        <dbReference type="Proteomes" id="UP000589896"/>
    </source>
</evidence>
<name>A0A7Z0QT92_9GAMM</name>
<gene>
    <name evidence="1" type="ORF">H0E82_12265</name>
</gene>
<dbReference type="AlphaFoldDB" id="A0A7Z0QT92"/>
<dbReference type="InterPro" id="IPR023198">
    <property type="entry name" value="PGP-like_dom2"/>
</dbReference>
<dbReference type="InterPro" id="IPR036412">
    <property type="entry name" value="HAD-like_sf"/>
</dbReference>
<dbReference type="CDD" id="cd07505">
    <property type="entry name" value="HAD_BPGM-like"/>
    <property type="match status" value="1"/>
</dbReference>
<comment type="caution">
    <text evidence="1">The sequence shown here is derived from an EMBL/GenBank/DDBJ whole genome shotgun (WGS) entry which is preliminary data.</text>
</comment>
<sequence length="227" mass="24092">MTEVEPLPSRPSAVIFDMDGLLLDSERAILDCFREAASEQGADIESDWWLGMIGLGDAVCRAMLVERIGTPATDQLLERGHARYIAMAEAGLPHRPGVLALLDLLALHRIPCAVATSTRSPLAQRKLAAAGLLHRFAHVCTSSDVAQPKPAPDVYLLAARRLGVEAARCVVLEDSPTGVRAALAAGMTPIQVPDLLTPDAEARSLGHRIVASLGAAQALLVPHLALR</sequence>
<dbReference type="Gene3D" id="1.10.150.240">
    <property type="entry name" value="Putative phosphatase, domain 2"/>
    <property type="match status" value="1"/>
</dbReference>
<dbReference type="SFLD" id="SFLDG01129">
    <property type="entry name" value="C1.5:_HAD__Beta-PGM__Phosphata"/>
    <property type="match status" value="1"/>
</dbReference>
<dbReference type="SFLD" id="SFLDS00003">
    <property type="entry name" value="Haloacid_Dehalogenase"/>
    <property type="match status" value="1"/>
</dbReference>
<organism evidence="1 2">
    <name type="scientific">Luteimonas deserti</name>
    <dbReference type="NCBI Taxonomy" id="2752306"/>
    <lineage>
        <taxon>Bacteria</taxon>
        <taxon>Pseudomonadati</taxon>
        <taxon>Pseudomonadota</taxon>
        <taxon>Gammaproteobacteria</taxon>
        <taxon>Lysobacterales</taxon>
        <taxon>Lysobacteraceae</taxon>
        <taxon>Luteimonas</taxon>
    </lineage>
</organism>
<dbReference type="InterPro" id="IPR006439">
    <property type="entry name" value="HAD-SF_hydro_IA"/>
</dbReference>
<dbReference type="Proteomes" id="UP000589896">
    <property type="component" value="Unassembled WGS sequence"/>
</dbReference>
<dbReference type="EMBL" id="JACCJZ010000019">
    <property type="protein sequence ID" value="NYZ63526.1"/>
    <property type="molecule type" value="Genomic_DNA"/>
</dbReference>
<accession>A0A7Z0QT92</accession>
<dbReference type="PANTHER" id="PTHR18901:SF38">
    <property type="entry name" value="PSEUDOURIDINE-5'-PHOSPHATASE"/>
    <property type="match status" value="1"/>
</dbReference>
<dbReference type="NCBIfam" id="TIGR01509">
    <property type="entry name" value="HAD-SF-IA-v3"/>
    <property type="match status" value="1"/>
</dbReference>